<keyword evidence="1" id="KW-0732">Signal</keyword>
<proteinExistence type="predicted"/>
<organism evidence="4 5">
    <name type="scientific">Alkalicoccobacillus murimartini</name>
    <dbReference type="NCBI Taxonomy" id="171685"/>
    <lineage>
        <taxon>Bacteria</taxon>
        <taxon>Bacillati</taxon>
        <taxon>Bacillota</taxon>
        <taxon>Bacilli</taxon>
        <taxon>Bacillales</taxon>
        <taxon>Bacillaceae</taxon>
        <taxon>Alkalicoccobacillus</taxon>
    </lineage>
</organism>
<reference evidence="4 5" key="1">
    <citation type="submission" date="2023-07" db="EMBL/GenBank/DDBJ databases">
        <title>Genomic Encyclopedia of Type Strains, Phase IV (KMG-IV): sequencing the most valuable type-strain genomes for metagenomic binning, comparative biology and taxonomic classification.</title>
        <authorList>
            <person name="Goeker M."/>
        </authorList>
    </citation>
    <scope>NUCLEOTIDE SEQUENCE [LARGE SCALE GENOMIC DNA]</scope>
    <source>
        <strain evidence="4 5">DSM 19154</strain>
    </source>
</reference>
<accession>A0ABT9YEU9</accession>
<dbReference type="Proteomes" id="UP001225034">
    <property type="component" value="Unassembled WGS sequence"/>
</dbReference>
<evidence type="ECO:0000259" key="3">
    <source>
        <dbReference type="Pfam" id="PF11611"/>
    </source>
</evidence>
<evidence type="ECO:0000256" key="1">
    <source>
        <dbReference type="ARBA" id="ARBA00022729"/>
    </source>
</evidence>
<gene>
    <name evidence="4" type="ORF">J2S05_001150</name>
</gene>
<keyword evidence="5" id="KW-1185">Reference proteome</keyword>
<feature type="domain" description="DUF4352" evidence="3">
    <location>
        <begin position="67"/>
        <end position="173"/>
    </location>
</feature>
<feature type="region of interest" description="Disordered" evidence="2">
    <location>
        <begin position="30"/>
        <end position="67"/>
    </location>
</feature>
<feature type="compositionally biased region" description="Acidic residues" evidence="2">
    <location>
        <begin position="49"/>
        <end position="63"/>
    </location>
</feature>
<comment type="caution">
    <text evidence="4">The sequence shown here is derived from an EMBL/GenBank/DDBJ whole genome shotgun (WGS) entry which is preliminary data.</text>
</comment>
<feature type="compositionally biased region" description="Low complexity" evidence="2">
    <location>
        <begin position="30"/>
        <end position="48"/>
    </location>
</feature>
<sequence length="197" mass="21185">MKKVFKFGCLPIIILIVLIAIIAAITGGDDSNSSSTTSEANADESNQNDSDESNEEESTEDVEETVKMGEPLDVNDIIFTVSDLTTSDTIGNDFINETAKGEFLLLSVSVENTRSEKLTMSSDYFKLIAGGATYESDVTYSIYLEDDSIIYEDINPGLTLNGVVPFDVPPGLDLSDAVIQVQTGVFGTETGEIDIAQ</sequence>
<evidence type="ECO:0000313" key="5">
    <source>
        <dbReference type="Proteomes" id="UP001225034"/>
    </source>
</evidence>
<dbReference type="Pfam" id="PF11611">
    <property type="entry name" value="DUF4352"/>
    <property type="match status" value="1"/>
</dbReference>
<dbReference type="RefSeq" id="WP_306980732.1">
    <property type="nucleotide sequence ID" value="NZ_JAUSUA010000001.1"/>
</dbReference>
<dbReference type="InterPro" id="IPR029050">
    <property type="entry name" value="Immunoprotect_excell_Ig-like"/>
</dbReference>
<dbReference type="EMBL" id="JAUSUA010000001">
    <property type="protein sequence ID" value="MDQ0206376.1"/>
    <property type="molecule type" value="Genomic_DNA"/>
</dbReference>
<evidence type="ECO:0000313" key="4">
    <source>
        <dbReference type="EMBL" id="MDQ0206376.1"/>
    </source>
</evidence>
<name>A0ABT9YEU9_9BACI</name>
<dbReference type="Gene3D" id="2.60.40.1240">
    <property type="match status" value="1"/>
</dbReference>
<protein>
    <recommendedName>
        <fullName evidence="3">DUF4352 domain-containing protein</fullName>
    </recommendedName>
</protein>
<dbReference type="InterPro" id="IPR029051">
    <property type="entry name" value="DUF4352"/>
</dbReference>
<evidence type="ECO:0000256" key="2">
    <source>
        <dbReference type="SAM" id="MobiDB-lite"/>
    </source>
</evidence>